<comment type="caution">
    <text evidence="1">The sequence shown here is derived from an EMBL/GenBank/DDBJ whole genome shotgun (WGS) entry which is preliminary data.</text>
</comment>
<gene>
    <name evidence="1" type="ORF">SE18_14795</name>
</gene>
<organism evidence="1 2">
    <name type="scientific">Herpetosiphon geysericola</name>
    <dbReference type="NCBI Taxonomy" id="70996"/>
    <lineage>
        <taxon>Bacteria</taxon>
        <taxon>Bacillati</taxon>
        <taxon>Chloroflexota</taxon>
        <taxon>Chloroflexia</taxon>
        <taxon>Herpetosiphonales</taxon>
        <taxon>Herpetosiphonaceae</taxon>
        <taxon>Herpetosiphon</taxon>
    </lineage>
</organism>
<protein>
    <submittedName>
        <fullName evidence="1">Uncharacterized protein</fullName>
    </submittedName>
</protein>
<dbReference type="AlphaFoldDB" id="A0A0P6YS65"/>
<dbReference type="RefSeq" id="WP_054535226.1">
    <property type="nucleotide sequence ID" value="NZ_LGKP01000022.1"/>
</dbReference>
<reference evidence="1 2" key="1">
    <citation type="submission" date="2015-07" db="EMBL/GenBank/DDBJ databases">
        <title>Whole genome sequence of Herpetosiphon geysericola DSM 7119.</title>
        <authorList>
            <person name="Hemp J."/>
            <person name="Ward L.M."/>
            <person name="Pace L.A."/>
            <person name="Fischer W.W."/>
        </authorList>
    </citation>
    <scope>NUCLEOTIDE SEQUENCE [LARGE SCALE GENOMIC DNA]</scope>
    <source>
        <strain evidence="1 2">DSM 7119</strain>
    </source>
</reference>
<dbReference type="EMBL" id="LGKP01000022">
    <property type="protein sequence ID" value="KPL86128.1"/>
    <property type="molecule type" value="Genomic_DNA"/>
</dbReference>
<sequence length="275" mass="31547">METHAWYVELVAAVAVAQGWNLTAEEQTDLAELVADYSQQSAGNKQTKLSEITINLWHDYPTVQRALDPQHPQHEEALDQLYQQINHCLKQIHVFEVDALYLDERSPDLCAYADLTQKLSQFRFEARLSTYIYQVTWRAVLQWRRSTNALKRGGAGFKRQQASAAAQQVYYLSQAQQNQDFLLEDMLVAPDPAVDDLVAVRQLKREISHVVVRMHDDPLYAVAQRLWHELLFEQPNISALAETEGLAAGALFNLRARIGRRCRDVVERWCVGLDE</sequence>
<accession>A0A0P6YS65</accession>
<dbReference type="OrthoDB" id="9819451at2"/>
<dbReference type="STRING" id="70996.SE18_14795"/>
<evidence type="ECO:0000313" key="1">
    <source>
        <dbReference type="EMBL" id="KPL86128.1"/>
    </source>
</evidence>
<proteinExistence type="predicted"/>
<evidence type="ECO:0000313" key="2">
    <source>
        <dbReference type="Proteomes" id="UP000050277"/>
    </source>
</evidence>
<keyword evidence="2" id="KW-1185">Reference proteome</keyword>
<name>A0A0P6YS65_9CHLR</name>
<dbReference type="Proteomes" id="UP000050277">
    <property type="component" value="Unassembled WGS sequence"/>
</dbReference>